<dbReference type="AlphaFoldDB" id="A0A8T2PPZ1"/>
<evidence type="ECO:0000313" key="2">
    <source>
        <dbReference type="Proteomes" id="UP000824540"/>
    </source>
</evidence>
<accession>A0A8T2PPZ1</accession>
<reference evidence="1" key="1">
    <citation type="thesis" date="2021" institute="BYU ScholarsArchive" country="Provo, UT, USA">
        <title>Applications of and Algorithms for Genome Assembly and Genomic Analyses with an Emphasis on Marine Teleosts.</title>
        <authorList>
            <person name="Pickett B.D."/>
        </authorList>
    </citation>
    <scope>NUCLEOTIDE SEQUENCE</scope>
    <source>
        <strain evidence="1">HI-2016</strain>
    </source>
</reference>
<name>A0A8T2PPZ1_9TELE</name>
<protein>
    <submittedName>
        <fullName evidence="1">Uncharacterized protein</fullName>
    </submittedName>
</protein>
<proteinExistence type="predicted"/>
<dbReference type="EMBL" id="JAFBMS010000004">
    <property type="protein sequence ID" value="KAG9353388.1"/>
    <property type="molecule type" value="Genomic_DNA"/>
</dbReference>
<dbReference type="Proteomes" id="UP000824540">
    <property type="component" value="Unassembled WGS sequence"/>
</dbReference>
<evidence type="ECO:0000313" key="1">
    <source>
        <dbReference type="EMBL" id="KAG9353388.1"/>
    </source>
</evidence>
<gene>
    <name evidence="1" type="ORF">JZ751_017983</name>
</gene>
<organism evidence="1 2">
    <name type="scientific">Albula glossodonta</name>
    <name type="common">roundjaw bonefish</name>
    <dbReference type="NCBI Taxonomy" id="121402"/>
    <lineage>
        <taxon>Eukaryota</taxon>
        <taxon>Metazoa</taxon>
        <taxon>Chordata</taxon>
        <taxon>Craniata</taxon>
        <taxon>Vertebrata</taxon>
        <taxon>Euteleostomi</taxon>
        <taxon>Actinopterygii</taxon>
        <taxon>Neopterygii</taxon>
        <taxon>Teleostei</taxon>
        <taxon>Albuliformes</taxon>
        <taxon>Albulidae</taxon>
        <taxon>Albula</taxon>
    </lineage>
</organism>
<comment type="caution">
    <text evidence="1">The sequence shown here is derived from an EMBL/GenBank/DDBJ whole genome shotgun (WGS) entry which is preliminary data.</text>
</comment>
<sequence length="249" mass="27511">MSPMPDGTAVEHHAESVYSVGRSLVARVTKLHSNDFDLEAHTVFLVSVVMKTEKMMMMKNRGVRSPFYSLQSGAQASGPCLAGVSGPLPGRPPSPPGGDPLLLRFFPQVRPQQMTRRCRTAPLLQLLRSVPCIRVAFLLAWAPPRRAVKRLAVSEPVLSDGQQSVDRTALISSWSQQSVRRGGNFLLLINHPRLSQQAPLCSALHPEQRDRHYLILRCGALTAEDVRESRSFSFILRTGGRARCVGVLR</sequence>
<keyword evidence="2" id="KW-1185">Reference proteome</keyword>